<accession>A0A915HS54</accession>
<evidence type="ECO:0000313" key="2">
    <source>
        <dbReference type="WBParaSite" id="nRc.2.0.1.t04574-RA"/>
    </source>
</evidence>
<dbReference type="AlphaFoldDB" id="A0A915HS54"/>
<name>A0A915HS54_ROMCU</name>
<reference evidence="2" key="1">
    <citation type="submission" date="2022-11" db="UniProtKB">
        <authorList>
            <consortium name="WormBaseParasite"/>
        </authorList>
    </citation>
    <scope>IDENTIFICATION</scope>
</reference>
<proteinExistence type="predicted"/>
<organism evidence="1 2">
    <name type="scientific">Romanomermis culicivorax</name>
    <name type="common">Nematode worm</name>
    <dbReference type="NCBI Taxonomy" id="13658"/>
    <lineage>
        <taxon>Eukaryota</taxon>
        <taxon>Metazoa</taxon>
        <taxon>Ecdysozoa</taxon>
        <taxon>Nematoda</taxon>
        <taxon>Enoplea</taxon>
        <taxon>Dorylaimia</taxon>
        <taxon>Mermithida</taxon>
        <taxon>Mermithoidea</taxon>
        <taxon>Mermithidae</taxon>
        <taxon>Romanomermis</taxon>
    </lineage>
</organism>
<dbReference type="WBParaSite" id="nRc.2.0.1.t04574-RA">
    <property type="protein sequence ID" value="nRc.2.0.1.t04574-RA"/>
    <property type="gene ID" value="nRc.2.0.1.g04574"/>
</dbReference>
<evidence type="ECO:0000313" key="1">
    <source>
        <dbReference type="Proteomes" id="UP000887565"/>
    </source>
</evidence>
<protein>
    <submittedName>
        <fullName evidence="2">Uncharacterized protein</fullName>
    </submittedName>
</protein>
<keyword evidence="1" id="KW-1185">Reference proteome</keyword>
<sequence>MERRTATDLAMWREYEALGSYLLSDPSDAEPVVAQTPYRPRFVGNDNLRKPMTFHDSVGLLHLKLFPYLFDSANISNANRVANKISPILYYFWLSTVKEGRKIKADICQHLELLKIDDKVVKRIIGDGPTPGAKHRNDVASATLVTQEPHSVANKTMDYMYN</sequence>
<dbReference type="Proteomes" id="UP000887565">
    <property type="component" value="Unplaced"/>
</dbReference>